<dbReference type="AlphaFoldDB" id="A0A9D4ZIU9"/>
<evidence type="ECO:0000259" key="4">
    <source>
        <dbReference type="PROSITE" id="PS50830"/>
    </source>
</evidence>
<dbReference type="InterPro" id="IPR016071">
    <property type="entry name" value="Staphylococal_nuclease_OB-fold"/>
</dbReference>
<evidence type="ECO:0000313" key="5">
    <source>
        <dbReference type="EMBL" id="KAI5077124.1"/>
    </source>
</evidence>
<evidence type="ECO:0000256" key="2">
    <source>
        <dbReference type="ARBA" id="ARBA00022759"/>
    </source>
</evidence>
<evidence type="ECO:0000256" key="3">
    <source>
        <dbReference type="ARBA" id="ARBA00022801"/>
    </source>
</evidence>
<dbReference type="GO" id="GO:0016787">
    <property type="term" value="F:hydrolase activity"/>
    <property type="evidence" value="ECO:0007669"/>
    <property type="project" value="UniProtKB-KW"/>
</dbReference>
<accession>A0A9D4ZIU9</accession>
<dbReference type="SMART" id="SM00318">
    <property type="entry name" value="SNc"/>
    <property type="match status" value="1"/>
</dbReference>
<evidence type="ECO:0000313" key="6">
    <source>
        <dbReference type="Proteomes" id="UP000886520"/>
    </source>
</evidence>
<protein>
    <recommendedName>
        <fullName evidence="4">TNase-like domain-containing protein</fullName>
    </recommendedName>
</protein>
<dbReference type="EMBL" id="JABFUD020000007">
    <property type="protein sequence ID" value="KAI5077124.1"/>
    <property type="molecule type" value="Genomic_DNA"/>
</dbReference>
<dbReference type="InterPro" id="IPR002071">
    <property type="entry name" value="Thermonucl_AS"/>
</dbReference>
<dbReference type="InterPro" id="IPR035437">
    <property type="entry name" value="SNase_OB-fold_sf"/>
</dbReference>
<feature type="domain" description="TNase-like" evidence="4">
    <location>
        <begin position="179"/>
        <end position="346"/>
    </location>
</feature>
<dbReference type="GO" id="GO:0004519">
    <property type="term" value="F:endonuclease activity"/>
    <property type="evidence" value="ECO:0007669"/>
    <property type="project" value="UniProtKB-KW"/>
</dbReference>
<dbReference type="PANTHER" id="PTHR12302:SF3">
    <property type="entry name" value="SERINE_THREONINE-PROTEIN KINASE 31"/>
    <property type="match status" value="1"/>
</dbReference>
<dbReference type="SUPFAM" id="SSF50199">
    <property type="entry name" value="Staphylococcal nuclease"/>
    <property type="match status" value="1"/>
</dbReference>
<keyword evidence="1" id="KW-0540">Nuclease</keyword>
<proteinExistence type="predicted"/>
<sequence>MGNILRKLCGSENYDNTVGQHGAPLAYQAAPLGPHGVSVETVGFAALARDLFQFELTHEVPEGLDSYVQSSKAAQTKWYAKLHTAWKTANPPPSNTEEASQLVLQVLRGHRKADVEGFLSFYGLGPSPASAVAVPAPSVVVPAPAAVVPPQVAVAVGPWPKGVQYELHTLPVEGGSATDGDTLTVYVDASNEAREVAAVPLPVQDALARWRTARWQNDNKTADLVQKEIKKAGYKVVDSKDGSGTIARRYKVRLRGIDAPESSMPFGPEAKAMLGSLVEGQALRLLVYTVDRYGRIVADVFCNKGFVQEILLKNGACWHYIAYDKRPELSKWEDEARSRGLGLWGEPNAVKPWEYRRDKRK</sequence>
<comment type="caution">
    <text evidence="5">The sequence shown here is derived from an EMBL/GenBank/DDBJ whole genome shotgun (WGS) entry which is preliminary data.</text>
</comment>
<dbReference type="Proteomes" id="UP000886520">
    <property type="component" value="Chromosome 7"/>
</dbReference>
<reference evidence="5" key="1">
    <citation type="submission" date="2021-01" db="EMBL/GenBank/DDBJ databases">
        <title>Adiantum capillus-veneris genome.</title>
        <authorList>
            <person name="Fang Y."/>
            <person name="Liao Q."/>
        </authorList>
    </citation>
    <scope>NUCLEOTIDE SEQUENCE</scope>
    <source>
        <strain evidence="5">H3</strain>
        <tissue evidence="5">Leaf</tissue>
    </source>
</reference>
<gene>
    <name evidence="5" type="ORF">GOP47_0006948</name>
</gene>
<keyword evidence="2" id="KW-0255">Endonuclease</keyword>
<organism evidence="5 6">
    <name type="scientific">Adiantum capillus-veneris</name>
    <name type="common">Maidenhair fern</name>
    <dbReference type="NCBI Taxonomy" id="13818"/>
    <lineage>
        <taxon>Eukaryota</taxon>
        <taxon>Viridiplantae</taxon>
        <taxon>Streptophyta</taxon>
        <taxon>Embryophyta</taxon>
        <taxon>Tracheophyta</taxon>
        <taxon>Polypodiopsida</taxon>
        <taxon>Polypodiidae</taxon>
        <taxon>Polypodiales</taxon>
        <taxon>Pteridineae</taxon>
        <taxon>Pteridaceae</taxon>
        <taxon>Vittarioideae</taxon>
        <taxon>Adiantum</taxon>
    </lineage>
</organism>
<dbReference type="OrthoDB" id="430293at2759"/>
<keyword evidence="6" id="KW-1185">Reference proteome</keyword>
<dbReference type="PROSITE" id="PS01284">
    <property type="entry name" value="TNASE_2"/>
    <property type="match status" value="1"/>
</dbReference>
<dbReference type="GO" id="GO:0005737">
    <property type="term" value="C:cytoplasm"/>
    <property type="evidence" value="ECO:0007669"/>
    <property type="project" value="TreeGrafter"/>
</dbReference>
<dbReference type="GO" id="GO:0003676">
    <property type="term" value="F:nucleic acid binding"/>
    <property type="evidence" value="ECO:0007669"/>
    <property type="project" value="InterPro"/>
</dbReference>
<dbReference type="PROSITE" id="PS50830">
    <property type="entry name" value="TNASE_3"/>
    <property type="match status" value="1"/>
</dbReference>
<dbReference type="Gene3D" id="2.40.50.90">
    <property type="match status" value="1"/>
</dbReference>
<evidence type="ECO:0000256" key="1">
    <source>
        <dbReference type="ARBA" id="ARBA00022722"/>
    </source>
</evidence>
<name>A0A9D4ZIU9_ADICA</name>
<keyword evidence="3" id="KW-0378">Hydrolase</keyword>
<dbReference type="Pfam" id="PF00565">
    <property type="entry name" value="SNase"/>
    <property type="match status" value="1"/>
</dbReference>
<dbReference type="PANTHER" id="PTHR12302">
    <property type="entry name" value="EBNA2 BINDING PROTEIN P100"/>
    <property type="match status" value="1"/>
</dbReference>